<dbReference type="SUPFAM" id="SSF56112">
    <property type="entry name" value="Protein kinase-like (PK-like)"/>
    <property type="match status" value="1"/>
</dbReference>
<proteinExistence type="predicted"/>
<keyword evidence="8" id="KW-1185">Reference proteome</keyword>
<evidence type="ECO:0000256" key="4">
    <source>
        <dbReference type="ARBA" id="ARBA00022777"/>
    </source>
</evidence>
<evidence type="ECO:0000256" key="3">
    <source>
        <dbReference type="ARBA" id="ARBA00022741"/>
    </source>
</evidence>
<dbReference type="InterPro" id="IPR003018">
    <property type="entry name" value="GAF"/>
</dbReference>
<organism evidence="7 8">
    <name type="scientific">Cryobacterium mannosilyticum</name>
    <dbReference type="NCBI Taxonomy" id="1259190"/>
    <lineage>
        <taxon>Bacteria</taxon>
        <taxon>Bacillati</taxon>
        <taxon>Actinomycetota</taxon>
        <taxon>Actinomycetes</taxon>
        <taxon>Micrococcales</taxon>
        <taxon>Microbacteriaceae</taxon>
        <taxon>Cryobacterium</taxon>
    </lineage>
</organism>
<dbReference type="RefSeq" id="WP_134507482.1">
    <property type="nucleotide sequence ID" value="NZ_SOFM01000011.1"/>
</dbReference>
<dbReference type="GO" id="GO:0005524">
    <property type="term" value="F:ATP binding"/>
    <property type="evidence" value="ECO:0007669"/>
    <property type="project" value="UniProtKB-KW"/>
</dbReference>
<dbReference type="GO" id="GO:0004674">
    <property type="term" value="F:protein serine/threonine kinase activity"/>
    <property type="evidence" value="ECO:0007669"/>
    <property type="project" value="UniProtKB-EC"/>
</dbReference>
<dbReference type="PROSITE" id="PS00108">
    <property type="entry name" value="PROTEIN_KINASE_ST"/>
    <property type="match status" value="1"/>
</dbReference>
<protein>
    <recommendedName>
        <fullName evidence="1">non-specific serine/threonine protein kinase</fullName>
        <ecNumber evidence="1">2.7.11.1</ecNumber>
    </recommendedName>
</protein>
<dbReference type="EC" id="2.7.11.1" evidence="1"/>
<sequence>MDVITTSGRSPEVAEAGAPRLRGRYRLQELIGRGGKGSVFRATDESLGRDVAVKVFDASATSEKDIRLQEDEVNLLASLNHHSLVTLLDAGVDRTDAARPRVYLVMELVTGADLKVKLERGPLTPRQIAHIGFDLAEGLQYIHHRGVVHRDVKPANILLVDYNQGSARYRAKLTDFGIALVGAAPGGDTDTVTTGTAAYLSPEQARGQNLGSASDIYSLGLVLLECFTRTVAFPGDPIQSALARLRNDPPIPHGLAPEWRALLAAMTARNPKDRPSIHDLVPALRQLVASETGRHRGVGTDPEPSTEEARMLAVARYRLPEAPADGAFDRITAIAARVFSVPVALVTIVDHDQIWFTSHHGLEIDNIDRHPGLCASAIMDDLPWVVEDARFDPRTLANPLVADDFGLQFYAGVPLRTRDGHNLGTLCVLDFEPRLATEQELATLGDLAAIVMSEMELRLETRRSMKAGATAIPTPG</sequence>
<dbReference type="Pfam" id="PF00069">
    <property type="entry name" value="Pkinase"/>
    <property type="match status" value="1"/>
</dbReference>
<feature type="domain" description="Protein kinase" evidence="6">
    <location>
        <begin position="25"/>
        <end position="288"/>
    </location>
</feature>
<keyword evidence="3" id="KW-0547">Nucleotide-binding</keyword>
<dbReference type="Gene3D" id="3.30.450.40">
    <property type="match status" value="1"/>
</dbReference>
<keyword evidence="4" id="KW-0418">Kinase</keyword>
<dbReference type="InterPro" id="IPR050660">
    <property type="entry name" value="NEK_Ser/Thr_kinase"/>
</dbReference>
<dbReference type="InterPro" id="IPR000719">
    <property type="entry name" value="Prot_kinase_dom"/>
</dbReference>
<evidence type="ECO:0000259" key="6">
    <source>
        <dbReference type="PROSITE" id="PS50011"/>
    </source>
</evidence>
<gene>
    <name evidence="7" type="ORF">E3O32_05280</name>
</gene>
<evidence type="ECO:0000256" key="2">
    <source>
        <dbReference type="ARBA" id="ARBA00022679"/>
    </source>
</evidence>
<dbReference type="PANTHER" id="PTHR43671">
    <property type="entry name" value="SERINE/THREONINE-PROTEIN KINASE NEK"/>
    <property type="match status" value="1"/>
</dbReference>
<dbReference type="EMBL" id="SOFM01000011">
    <property type="protein sequence ID" value="TFC06007.1"/>
    <property type="molecule type" value="Genomic_DNA"/>
</dbReference>
<evidence type="ECO:0000256" key="5">
    <source>
        <dbReference type="ARBA" id="ARBA00022840"/>
    </source>
</evidence>
<dbReference type="Proteomes" id="UP000297643">
    <property type="component" value="Unassembled WGS sequence"/>
</dbReference>
<dbReference type="SUPFAM" id="SSF55781">
    <property type="entry name" value="GAF domain-like"/>
    <property type="match status" value="1"/>
</dbReference>
<keyword evidence="2" id="KW-0808">Transferase</keyword>
<dbReference type="Gene3D" id="1.10.510.10">
    <property type="entry name" value="Transferase(Phosphotransferase) domain 1"/>
    <property type="match status" value="1"/>
</dbReference>
<dbReference type="InterPro" id="IPR008271">
    <property type="entry name" value="Ser/Thr_kinase_AS"/>
</dbReference>
<dbReference type="SMART" id="SM00065">
    <property type="entry name" value="GAF"/>
    <property type="match status" value="1"/>
</dbReference>
<accession>A0A4R8WBG4</accession>
<evidence type="ECO:0000256" key="1">
    <source>
        <dbReference type="ARBA" id="ARBA00012513"/>
    </source>
</evidence>
<dbReference type="InterPro" id="IPR011009">
    <property type="entry name" value="Kinase-like_dom_sf"/>
</dbReference>
<dbReference type="Pfam" id="PF01590">
    <property type="entry name" value="GAF"/>
    <property type="match status" value="1"/>
</dbReference>
<comment type="caution">
    <text evidence="7">The sequence shown here is derived from an EMBL/GenBank/DDBJ whole genome shotgun (WGS) entry which is preliminary data.</text>
</comment>
<keyword evidence="5" id="KW-0067">ATP-binding</keyword>
<dbReference type="AlphaFoldDB" id="A0A4R8WBG4"/>
<evidence type="ECO:0000313" key="7">
    <source>
        <dbReference type="EMBL" id="TFC06007.1"/>
    </source>
</evidence>
<name>A0A4R8WBG4_9MICO</name>
<evidence type="ECO:0000313" key="8">
    <source>
        <dbReference type="Proteomes" id="UP000297643"/>
    </source>
</evidence>
<reference evidence="7 8" key="1">
    <citation type="submission" date="2019-03" db="EMBL/GenBank/DDBJ databases">
        <title>Genomics of glacier-inhabiting Cryobacterium strains.</title>
        <authorList>
            <person name="Liu Q."/>
            <person name="Xin Y.-H."/>
        </authorList>
    </citation>
    <scope>NUCLEOTIDE SEQUENCE [LARGE SCALE GENOMIC DNA]</scope>
    <source>
        <strain evidence="7 8">RHLT2-21</strain>
    </source>
</reference>
<dbReference type="CDD" id="cd14014">
    <property type="entry name" value="STKc_PknB_like"/>
    <property type="match status" value="1"/>
</dbReference>
<dbReference type="Gene3D" id="3.30.200.20">
    <property type="entry name" value="Phosphorylase Kinase, domain 1"/>
    <property type="match status" value="1"/>
</dbReference>
<dbReference type="PROSITE" id="PS50011">
    <property type="entry name" value="PROTEIN_KINASE_DOM"/>
    <property type="match status" value="1"/>
</dbReference>
<dbReference type="SMART" id="SM00220">
    <property type="entry name" value="S_TKc"/>
    <property type="match status" value="1"/>
</dbReference>
<dbReference type="PANTHER" id="PTHR43671:SF13">
    <property type="entry name" value="SERINE_THREONINE-PROTEIN KINASE NEK2"/>
    <property type="match status" value="1"/>
</dbReference>
<dbReference type="InterPro" id="IPR029016">
    <property type="entry name" value="GAF-like_dom_sf"/>
</dbReference>